<dbReference type="Proteomes" id="UP000325081">
    <property type="component" value="Unassembled WGS sequence"/>
</dbReference>
<keyword evidence="2" id="KW-0547">Nucleotide-binding</keyword>
<feature type="compositionally biased region" description="Basic and acidic residues" evidence="1">
    <location>
        <begin position="274"/>
        <end position="283"/>
    </location>
</feature>
<keyword evidence="2" id="KW-0347">Helicase</keyword>
<keyword evidence="2" id="KW-0067">ATP-binding</keyword>
<accession>A0A5A7P6H9</accession>
<dbReference type="GO" id="GO:0004386">
    <property type="term" value="F:helicase activity"/>
    <property type="evidence" value="ECO:0007669"/>
    <property type="project" value="UniProtKB-KW"/>
</dbReference>
<dbReference type="Gene3D" id="1.20.1390.10">
    <property type="entry name" value="PWI domain"/>
    <property type="match status" value="1"/>
</dbReference>
<evidence type="ECO:0000313" key="3">
    <source>
        <dbReference type="Proteomes" id="UP000325081"/>
    </source>
</evidence>
<proteinExistence type="predicted"/>
<sequence>MGIDRRRRFSLTQILVFERQEFSCCVGFLSSVGARSGLLGKLLTAGPSNEFPSASARRLTKIFLYTSVAQSETEGFFPPSLFFVGVVFFLQFTGINSAPSPYLGRYPSTVKMGDLNRWVSDKLMSLVGFSQPTMVHFIITLSKRASSPSEIVKQLAEFGVASSTETLMFAKEIFARVEHKTSGPNVYQQQEREAVMLARKQKTFKLLEAEDEDDDAVPVASLPRKEETRSKKFRKRSETQDEMDDEIVKNEGKERRVRSRTSRDDDDSSESEEERLRDQREREELERKIRERDAAGTRKVTYFCDLFMCRCFLSRQFASRLASINPF</sequence>
<dbReference type="AlphaFoldDB" id="A0A5A7P6H9"/>
<evidence type="ECO:0000256" key="1">
    <source>
        <dbReference type="SAM" id="MobiDB-lite"/>
    </source>
</evidence>
<dbReference type="OrthoDB" id="912824at2759"/>
<protein>
    <submittedName>
        <fullName evidence="2">RNA helicase family protein</fullName>
    </submittedName>
</protein>
<reference evidence="3" key="1">
    <citation type="journal article" date="2019" name="Curr. Biol.">
        <title>Genome Sequence of Striga asiatica Provides Insight into the Evolution of Plant Parasitism.</title>
        <authorList>
            <person name="Yoshida S."/>
            <person name="Kim S."/>
            <person name="Wafula E.K."/>
            <person name="Tanskanen J."/>
            <person name="Kim Y.M."/>
            <person name="Honaas L."/>
            <person name="Yang Z."/>
            <person name="Spallek T."/>
            <person name="Conn C.E."/>
            <person name="Ichihashi Y."/>
            <person name="Cheong K."/>
            <person name="Cui S."/>
            <person name="Der J.P."/>
            <person name="Gundlach H."/>
            <person name="Jiao Y."/>
            <person name="Hori C."/>
            <person name="Ishida J.K."/>
            <person name="Kasahara H."/>
            <person name="Kiba T."/>
            <person name="Kim M.S."/>
            <person name="Koo N."/>
            <person name="Laohavisit A."/>
            <person name="Lee Y.H."/>
            <person name="Lumba S."/>
            <person name="McCourt P."/>
            <person name="Mortimer J.C."/>
            <person name="Mutuku J.M."/>
            <person name="Nomura T."/>
            <person name="Sasaki-Sekimoto Y."/>
            <person name="Seto Y."/>
            <person name="Wang Y."/>
            <person name="Wakatake T."/>
            <person name="Sakakibara H."/>
            <person name="Demura T."/>
            <person name="Yamaguchi S."/>
            <person name="Yoneyama K."/>
            <person name="Manabe R.I."/>
            <person name="Nelson D.C."/>
            <person name="Schulman A.H."/>
            <person name="Timko M.P."/>
            <person name="dePamphilis C.W."/>
            <person name="Choi D."/>
            <person name="Shirasu K."/>
        </authorList>
    </citation>
    <scope>NUCLEOTIDE SEQUENCE [LARGE SCALE GENOMIC DNA]</scope>
    <source>
        <strain evidence="3">cv. UVA1</strain>
    </source>
</reference>
<evidence type="ECO:0000313" key="2">
    <source>
        <dbReference type="EMBL" id="GER28403.1"/>
    </source>
</evidence>
<comment type="caution">
    <text evidence="2">The sequence shown here is derived from an EMBL/GenBank/DDBJ whole genome shotgun (WGS) entry which is preliminary data.</text>
</comment>
<keyword evidence="3" id="KW-1185">Reference proteome</keyword>
<dbReference type="EMBL" id="BKCP01002459">
    <property type="protein sequence ID" value="GER28403.1"/>
    <property type="molecule type" value="Genomic_DNA"/>
</dbReference>
<gene>
    <name evidence="2" type="ORF">STAS_04195</name>
</gene>
<keyword evidence="2" id="KW-0378">Hydrolase</keyword>
<name>A0A5A7P6H9_STRAF</name>
<organism evidence="2 3">
    <name type="scientific">Striga asiatica</name>
    <name type="common">Asiatic witchweed</name>
    <name type="synonym">Buchnera asiatica</name>
    <dbReference type="NCBI Taxonomy" id="4170"/>
    <lineage>
        <taxon>Eukaryota</taxon>
        <taxon>Viridiplantae</taxon>
        <taxon>Streptophyta</taxon>
        <taxon>Embryophyta</taxon>
        <taxon>Tracheophyta</taxon>
        <taxon>Spermatophyta</taxon>
        <taxon>Magnoliopsida</taxon>
        <taxon>eudicotyledons</taxon>
        <taxon>Gunneridae</taxon>
        <taxon>Pentapetalae</taxon>
        <taxon>asterids</taxon>
        <taxon>lamiids</taxon>
        <taxon>Lamiales</taxon>
        <taxon>Orobanchaceae</taxon>
        <taxon>Buchnereae</taxon>
        <taxon>Striga</taxon>
    </lineage>
</organism>
<feature type="compositionally biased region" description="Acidic residues" evidence="1">
    <location>
        <begin position="264"/>
        <end position="273"/>
    </location>
</feature>
<feature type="region of interest" description="Disordered" evidence="1">
    <location>
        <begin position="215"/>
        <end position="283"/>
    </location>
</feature>